<gene>
    <name evidence="3" type="ORF">BDD14_6151</name>
</gene>
<feature type="domain" description="N-terminal" evidence="2">
    <location>
        <begin position="35"/>
        <end position="137"/>
    </location>
</feature>
<proteinExistence type="predicted"/>
<sequence length="310" mass="33536">MSSNATTNETSNVTSLPSTSKAQTAKEVIAANVKLLIEQLEAGHSEGLTAYLTAMGRFHNYSFGNILEIARQRPDATRVAGMYAWNQLGRKVIKGQKGIRILAPMIGIRKKKDSEAEKDITKQNQPVLVGFRSAYVFDVSQTEGAPLPDLSERVKGEVGEYRERLIDFLIAQGIELEFKESIAPALGMSYGGRIAILPGQAAAEEFSTLVHEIAHEMLHKAERRTATTKTVRETEAEAIAFVVSQTIGLDAGKSSADYIHLYHGNAALLAESLEVIQRTSALILSAIETPATAEQSEAEADPEPALAQAS</sequence>
<dbReference type="RefSeq" id="WP_130424755.1">
    <property type="nucleotide sequence ID" value="NZ_SHKW01000006.1"/>
</dbReference>
<evidence type="ECO:0000259" key="2">
    <source>
        <dbReference type="Pfam" id="PF08401"/>
    </source>
</evidence>
<name>A0A4Q7Y326_9BACT</name>
<protein>
    <recommendedName>
        <fullName evidence="2">N-terminal domain-containing protein</fullName>
    </recommendedName>
</protein>
<organism evidence="3 4">
    <name type="scientific">Edaphobacter modestus</name>
    <dbReference type="NCBI Taxonomy" id="388466"/>
    <lineage>
        <taxon>Bacteria</taxon>
        <taxon>Pseudomonadati</taxon>
        <taxon>Acidobacteriota</taxon>
        <taxon>Terriglobia</taxon>
        <taxon>Terriglobales</taxon>
        <taxon>Acidobacteriaceae</taxon>
        <taxon>Edaphobacter</taxon>
    </lineage>
</organism>
<dbReference type="GO" id="GO:0003697">
    <property type="term" value="F:single-stranded DNA binding"/>
    <property type="evidence" value="ECO:0007669"/>
    <property type="project" value="InterPro"/>
</dbReference>
<dbReference type="InterPro" id="IPR013610">
    <property type="entry name" value="ArdC_N"/>
</dbReference>
<dbReference type="Proteomes" id="UP000292958">
    <property type="component" value="Unassembled WGS sequence"/>
</dbReference>
<dbReference type="OrthoDB" id="9803716at2"/>
<evidence type="ECO:0000313" key="3">
    <source>
        <dbReference type="EMBL" id="RZU30363.1"/>
    </source>
</evidence>
<dbReference type="EMBL" id="SHKW01000006">
    <property type="protein sequence ID" value="RZU30363.1"/>
    <property type="molecule type" value="Genomic_DNA"/>
</dbReference>
<accession>A0A4Q7Y326</accession>
<evidence type="ECO:0000256" key="1">
    <source>
        <dbReference type="SAM" id="MobiDB-lite"/>
    </source>
</evidence>
<comment type="caution">
    <text evidence="3">The sequence shown here is derived from an EMBL/GenBank/DDBJ whole genome shotgun (WGS) entry which is preliminary data.</text>
</comment>
<evidence type="ECO:0000313" key="4">
    <source>
        <dbReference type="Proteomes" id="UP000292958"/>
    </source>
</evidence>
<reference evidence="3 4" key="1">
    <citation type="submission" date="2019-02" db="EMBL/GenBank/DDBJ databases">
        <title>Genomic Encyclopedia of Archaeal and Bacterial Type Strains, Phase II (KMG-II): from individual species to whole genera.</title>
        <authorList>
            <person name="Goeker M."/>
        </authorList>
    </citation>
    <scope>NUCLEOTIDE SEQUENCE [LARGE SCALE GENOMIC DNA]</scope>
    <source>
        <strain evidence="3 4">DSM 18101</strain>
    </source>
</reference>
<dbReference type="AlphaFoldDB" id="A0A4Q7Y326"/>
<dbReference type="Pfam" id="PF08401">
    <property type="entry name" value="ArdcN"/>
    <property type="match status" value="1"/>
</dbReference>
<feature type="region of interest" description="Disordered" evidence="1">
    <location>
        <begin position="291"/>
        <end position="310"/>
    </location>
</feature>
<keyword evidence="4" id="KW-1185">Reference proteome</keyword>